<dbReference type="PANTHER" id="PTHR43788">
    <property type="entry name" value="DNA2/NAM7 HELICASE FAMILY MEMBER"/>
    <property type="match status" value="1"/>
</dbReference>
<organism evidence="6 7">
    <name type="scientific">Aspergillus piperis CBS 112811</name>
    <dbReference type="NCBI Taxonomy" id="1448313"/>
    <lineage>
        <taxon>Eukaryota</taxon>
        <taxon>Fungi</taxon>
        <taxon>Dikarya</taxon>
        <taxon>Ascomycota</taxon>
        <taxon>Pezizomycotina</taxon>
        <taxon>Eurotiomycetes</taxon>
        <taxon>Eurotiomycetidae</taxon>
        <taxon>Eurotiales</taxon>
        <taxon>Aspergillaceae</taxon>
        <taxon>Aspergillus</taxon>
        <taxon>Aspergillus subgen. Circumdati</taxon>
    </lineage>
</organism>
<evidence type="ECO:0000313" key="6">
    <source>
        <dbReference type="EMBL" id="RAH60270.1"/>
    </source>
</evidence>
<evidence type="ECO:0000256" key="1">
    <source>
        <dbReference type="ARBA" id="ARBA00022741"/>
    </source>
</evidence>
<dbReference type="EMBL" id="KZ825057">
    <property type="protein sequence ID" value="RAH60270.1"/>
    <property type="molecule type" value="Genomic_DNA"/>
</dbReference>
<reference evidence="6 7" key="1">
    <citation type="submission" date="2018-02" db="EMBL/GenBank/DDBJ databases">
        <title>The genomes of Aspergillus section Nigri reveals drivers in fungal speciation.</title>
        <authorList>
            <consortium name="DOE Joint Genome Institute"/>
            <person name="Vesth T.C."/>
            <person name="Nybo J."/>
            <person name="Theobald S."/>
            <person name="Brandl J."/>
            <person name="Frisvad J.C."/>
            <person name="Nielsen K.F."/>
            <person name="Lyhne E.K."/>
            <person name="Kogle M.E."/>
            <person name="Kuo A."/>
            <person name="Riley R."/>
            <person name="Clum A."/>
            <person name="Nolan M."/>
            <person name="Lipzen A."/>
            <person name="Salamov A."/>
            <person name="Henrissat B."/>
            <person name="Wiebenga A."/>
            <person name="De vries R.P."/>
            <person name="Grigoriev I.V."/>
            <person name="Mortensen U.H."/>
            <person name="Andersen M.R."/>
            <person name="Baker S.E."/>
        </authorList>
    </citation>
    <scope>NUCLEOTIDE SEQUENCE [LARGE SCALE GENOMIC DNA]</scope>
    <source>
        <strain evidence="6 7">CBS 112811</strain>
    </source>
</reference>
<dbReference type="GO" id="GO:0043139">
    <property type="term" value="F:5'-3' DNA helicase activity"/>
    <property type="evidence" value="ECO:0007669"/>
    <property type="project" value="TreeGrafter"/>
</dbReference>
<dbReference type="GO" id="GO:0005524">
    <property type="term" value="F:ATP binding"/>
    <property type="evidence" value="ECO:0007669"/>
    <property type="project" value="UniProtKB-KW"/>
</dbReference>
<dbReference type="Pfam" id="PF13087">
    <property type="entry name" value="AAA_12"/>
    <property type="match status" value="1"/>
</dbReference>
<dbReference type="RefSeq" id="XP_025518192.1">
    <property type="nucleotide sequence ID" value="XM_025663327.1"/>
</dbReference>
<dbReference type="Proteomes" id="UP000249526">
    <property type="component" value="Unassembled WGS sequence"/>
</dbReference>
<name>A0A8G1R9D7_9EURO</name>
<sequence>MQITSANPLTVRLGNKTWTLRGLSHFLHLPHSEGDTRKDPSGFLYHEQEAELWICLAQQLLNRRTGSILIMSPYRAQVALVDRLWDQRFSELRPRPRIQTVDASQGSEADVIVVLITSISYPPGNSILMAEAVDDRSQKHSWLKQYRPIRGKNDLGLVRRETLTSFL</sequence>
<dbReference type="InterPro" id="IPR041679">
    <property type="entry name" value="DNA2/NAM7-like_C"/>
</dbReference>
<evidence type="ECO:0000313" key="7">
    <source>
        <dbReference type="Proteomes" id="UP000249526"/>
    </source>
</evidence>
<evidence type="ECO:0000259" key="5">
    <source>
        <dbReference type="Pfam" id="PF13087"/>
    </source>
</evidence>
<dbReference type="GeneID" id="37166729"/>
<evidence type="ECO:0000256" key="2">
    <source>
        <dbReference type="ARBA" id="ARBA00022801"/>
    </source>
</evidence>
<accession>A0A8G1R9D7</accession>
<gene>
    <name evidence="6" type="ORF">BO85DRAFT_485423</name>
</gene>
<evidence type="ECO:0000256" key="4">
    <source>
        <dbReference type="ARBA" id="ARBA00022840"/>
    </source>
</evidence>
<proteinExistence type="predicted"/>
<keyword evidence="3" id="KW-0347">Helicase</keyword>
<feature type="domain" description="DNA2/NAM7 helicase-like C-terminal" evidence="5">
    <location>
        <begin position="25"/>
        <end position="114"/>
    </location>
</feature>
<dbReference type="GO" id="GO:0016787">
    <property type="term" value="F:hydrolase activity"/>
    <property type="evidence" value="ECO:0007669"/>
    <property type="project" value="UniProtKB-KW"/>
</dbReference>
<keyword evidence="2" id="KW-0378">Hydrolase</keyword>
<protein>
    <recommendedName>
        <fullName evidence="5">DNA2/NAM7 helicase-like C-terminal domain-containing protein</fullName>
    </recommendedName>
</protein>
<dbReference type="Gene3D" id="3.40.50.300">
    <property type="entry name" value="P-loop containing nucleotide triphosphate hydrolases"/>
    <property type="match status" value="1"/>
</dbReference>
<dbReference type="PANTHER" id="PTHR43788:SF8">
    <property type="entry name" value="DNA-BINDING PROTEIN SMUBP-2"/>
    <property type="match status" value="1"/>
</dbReference>
<evidence type="ECO:0000256" key="3">
    <source>
        <dbReference type="ARBA" id="ARBA00022806"/>
    </source>
</evidence>
<keyword evidence="7" id="KW-1185">Reference proteome</keyword>
<dbReference type="InterPro" id="IPR027417">
    <property type="entry name" value="P-loop_NTPase"/>
</dbReference>
<keyword evidence="4" id="KW-0067">ATP-binding</keyword>
<dbReference type="AlphaFoldDB" id="A0A8G1R9D7"/>
<keyword evidence="1" id="KW-0547">Nucleotide-binding</keyword>
<dbReference type="InterPro" id="IPR050534">
    <property type="entry name" value="Coronavir_polyprotein_1ab"/>
</dbReference>